<reference evidence="3" key="1">
    <citation type="journal article" date="2019" name="Environ. Microbiol.">
        <title>Fungal ecological strategies reflected in gene transcription - a case study of two litter decomposers.</title>
        <authorList>
            <person name="Barbi F."/>
            <person name="Kohler A."/>
            <person name="Barry K."/>
            <person name="Baskaran P."/>
            <person name="Daum C."/>
            <person name="Fauchery L."/>
            <person name="Ihrmark K."/>
            <person name="Kuo A."/>
            <person name="LaButti K."/>
            <person name="Lipzen A."/>
            <person name="Morin E."/>
            <person name="Grigoriev I.V."/>
            <person name="Henrissat B."/>
            <person name="Lindahl B."/>
            <person name="Martin F."/>
        </authorList>
    </citation>
    <scope>NUCLEOTIDE SEQUENCE</scope>
    <source>
        <strain evidence="3">JB14</strain>
    </source>
</reference>
<evidence type="ECO:0000313" key="3">
    <source>
        <dbReference type="EMBL" id="KAE9398754.1"/>
    </source>
</evidence>
<evidence type="ECO:0000313" key="4">
    <source>
        <dbReference type="Proteomes" id="UP000799118"/>
    </source>
</evidence>
<feature type="transmembrane region" description="Helical" evidence="2">
    <location>
        <begin position="146"/>
        <end position="167"/>
    </location>
</feature>
<protein>
    <submittedName>
        <fullName evidence="3">Uncharacterized protein</fullName>
    </submittedName>
</protein>
<name>A0A6A4HNY5_9AGAR</name>
<feature type="region of interest" description="Disordered" evidence="1">
    <location>
        <begin position="322"/>
        <end position="350"/>
    </location>
</feature>
<keyword evidence="2" id="KW-1133">Transmembrane helix</keyword>
<proteinExistence type="predicted"/>
<feature type="transmembrane region" description="Helical" evidence="2">
    <location>
        <begin position="187"/>
        <end position="210"/>
    </location>
</feature>
<feature type="transmembrane region" description="Helical" evidence="2">
    <location>
        <begin position="20"/>
        <end position="45"/>
    </location>
</feature>
<gene>
    <name evidence="3" type="ORF">BT96DRAFT_1019974</name>
</gene>
<feature type="transmembrane region" description="Helical" evidence="2">
    <location>
        <begin position="267"/>
        <end position="292"/>
    </location>
</feature>
<organism evidence="3 4">
    <name type="scientific">Gymnopus androsaceus JB14</name>
    <dbReference type="NCBI Taxonomy" id="1447944"/>
    <lineage>
        <taxon>Eukaryota</taxon>
        <taxon>Fungi</taxon>
        <taxon>Dikarya</taxon>
        <taxon>Basidiomycota</taxon>
        <taxon>Agaricomycotina</taxon>
        <taxon>Agaricomycetes</taxon>
        <taxon>Agaricomycetidae</taxon>
        <taxon>Agaricales</taxon>
        <taxon>Marasmiineae</taxon>
        <taxon>Omphalotaceae</taxon>
        <taxon>Gymnopus</taxon>
    </lineage>
</organism>
<evidence type="ECO:0000256" key="1">
    <source>
        <dbReference type="SAM" id="MobiDB-lite"/>
    </source>
</evidence>
<sequence length="350" mass="38213">MTPDEVATLVGVGESYYGSLVNLIGTCAMYGLYLLSFFTALYMFCSKSVKGLTQRTLLALLVIVCFSITGDCISRTGTIPFINYFSLMHPSTTEDLLANVSLASDRAIPWEAIQFWGPTINLCIGDGLVLWRAWVILDFHQGWRGYLLGFLLLLLMVGNIGVNVADAAFDDIGLNIQLSDGAITLDWVSLVVSLTVNAFATLLIGLKAWALYRSSNSVNHIQTRHFQVKKALLILVESGLVFCLVQIVYAVLNGVEINNTGQETSAFFAYAIFTAVANGCAALYPVAIIIIVHMEASPLIASLASRSETGFTYAMEMHDMESRSRSTAQSTQVSKSRRVKHSMSIESISV</sequence>
<accession>A0A6A4HNY5</accession>
<dbReference type="AlphaFoldDB" id="A0A6A4HNY5"/>
<dbReference type="Proteomes" id="UP000799118">
    <property type="component" value="Unassembled WGS sequence"/>
</dbReference>
<evidence type="ECO:0000256" key="2">
    <source>
        <dbReference type="SAM" id="Phobius"/>
    </source>
</evidence>
<feature type="transmembrane region" description="Helical" evidence="2">
    <location>
        <begin position="57"/>
        <end position="82"/>
    </location>
</feature>
<feature type="transmembrane region" description="Helical" evidence="2">
    <location>
        <begin position="115"/>
        <end position="134"/>
    </location>
</feature>
<feature type="transmembrane region" description="Helical" evidence="2">
    <location>
        <begin position="231"/>
        <end position="252"/>
    </location>
</feature>
<keyword evidence="2" id="KW-0812">Transmembrane</keyword>
<dbReference type="EMBL" id="ML769478">
    <property type="protein sequence ID" value="KAE9398754.1"/>
    <property type="molecule type" value="Genomic_DNA"/>
</dbReference>
<keyword evidence="2" id="KW-0472">Membrane</keyword>
<feature type="compositionally biased region" description="Polar residues" evidence="1">
    <location>
        <begin position="325"/>
        <end position="334"/>
    </location>
</feature>
<dbReference type="OrthoDB" id="2744793at2759"/>
<keyword evidence="4" id="KW-1185">Reference proteome</keyword>